<dbReference type="RefSeq" id="WP_377212673.1">
    <property type="nucleotide sequence ID" value="NZ_JBHTJV010000009.1"/>
</dbReference>
<sequence length="56" mass="6394">MTRTNTNSTTRQDFRGSDLTAMDFNQKVSHGMRQARIERAQAVRDMFSGLFGAKVR</sequence>
<reference evidence="2" key="1">
    <citation type="journal article" date="2019" name="Int. J. Syst. Evol. Microbiol.">
        <title>The Global Catalogue of Microorganisms (GCM) 10K type strain sequencing project: providing services to taxonomists for standard genome sequencing and annotation.</title>
        <authorList>
            <consortium name="The Broad Institute Genomics Platform"/>
            <consortium name="The Broad Institute Genome Sequencing Center for Infectious Disease"/>
            <person name="Wu L."/>
            <person name="Ma J."/>
        </authorList>
    </citation>
    <scope>NUCLEOTIDE SEQUENCE [LARGE SCALE GENOMIC DNA]</scope>
    <source>
        <strain evidence="2">CCUG 60023</strain>
    </source>
</reference>
<protein>
    <submittedName>
        <fullName evidence="1">Uncharacterized protein</fullName>
    </submittedName>
</protein>
<accession>A0ABW3FJ86</accession>
<organism evidence="1 2">
    <name type="scientific">Pseudahrensia aquimaris</name>
    <dbReference type="NCBI Taxonomy" id="744461"/>
    <lineage>
        <taxon>Bacteria</taxon>
        <taxon>Pseudomonadati</taxon>
        <taxon>Pseudomonadota</taxon>
        <taxon>Alphaproteobacteria</taxon>
        <taxon>Hyphomicrobiales</taxon>
        <taxon>Ahrensiaceae</taxon>
        <taxon>Pseudahrensia</taxon>
    </lineage>
</organism>
<evidence type="ECO:0000313" key="1">
    <source>
        <dbReference type="EMBL" id="MFD0916826.1"/>
    </source>
</evidence>
<gene>
    <name evidence="1" type="ORF">ACFQ14_10440</name>
</gene>
<dbReference type="Proteomes" id="UP001597101">
    <property type="component" value="Unassembled WGS sequence"/>
</dbReference>
<keyword evidence="2" id="KW-1185">Reference proteome</keyword>
<dbReference type="EMBL" id="JBHTJV010000009">
    <property type="protein sequence ID" value="MFD0916826.1"/>
    <property type="molecule type" value="Genomic_DNA"/>
</dbReference>
<proteinExistence type="predicted"/>
<evidence type="ECO:0000313" key="2">
    <source>
        <dbReference type="Proteomes" id="UP001597101"/>
    </source>
</evidence>
<name>A0ABW3FJ86_9HYPH</name>
<comment type="caution">
    <text evidence="1">The sequence shown here is derived from an EMBL/GenBank/DDBJ whole genome shotgun (WGS) entry which is preliminary data.</text>
</comment>